<sequence>MGGYPESFELKWKVLNQGDQARERNMIRGSIMSDKGTQSLEESSDFYGDHFVECYAIKGGALAARAHISVPTE</sequence>
<evidence type="ECO:0000259" key="1">
    <source>
        <dbReference type="Pfam" id="PF18134"/>
    </source>
</evidence>
<accession>A0ABS0VWU9</accession>
<dbReference type="Proteomes" id="UP000625574">
    <property type="component" value="Unassembled WGS sequence"/>
</dbReference>
<name>A0ABS0VWU9_9CORY</name>
<feature type="domain" description="Adenylyl/Guanylyl and SMODS C-terminal sensor" evidence="1">
    <location>
        <begin position="5"/>
        <end position="71"/>
    </location>
</feature>
<protein>
    <recommendedName>
        <fullName evidence="1">Adenylyl/Guanylyl and SMODS C-terminal sensor domain-containing protein</fullName>
    </recommendedName>
</protein>
<proteinExistence type="predicted"/>
<evidence type="ECO:0000313" key="3">
    <source>
        <dbReference type="Proteomes" id="UP000625574"/>
    </source>
</evidence>
<dbReference type="Pfam" id="PF18134">
    <property type="entry name" value="AGS_C"/>
    <property type="match status" value="1"/>
</dbReference>
<evidence type="ECO:0000313" key="2">
    <source>
        <dbReference type="EMBL" id="MBI9001256.1"/>
    </source>
</evidence>
<reference evidence="2 3" key="1">
    <citation type="submission" date="2020-12" db="EMBL/GenBank/DDBJ databases">
        <title>Genome public.</title>
        <authorList>
            <person name="Sun Q."/>
        </authorList>
    </citation>
    <scope>NUCLEOTIDE SEQUENCE [LARGE SCALE GENOMIC DNA]</scope>
    <source>
        <strain evidence="2 3">CCM 8864</strain>
    </source>
</reference>
<dbReference type="InterPro" id="IPR040511">
    <property type="entry name" value="AGS_C"/>
</dbReference>
<keyword evidence="3" id="KW-1185">Reference proteome</keyword>
<organism evidence="2 3">
    <name type="scientific">Corynebacterium marambiense</name>
    <dbReference type="NCBI Taxonomy" id="2765364"/>
    <lineage>
        <taxon>Bacteria</taxon>
        <taxon>Bacillati</taxon>
        <taxon>Actinomycetota</taxon>
        <taxon>Actinomycetes</taxon>
        <taxon>Mycobacteriales</taxon>
        <taxon>Corynebacteriaceae</taxon>
        <taxon>Corynebacterium</taxon>
    </lineage>
</organism>
<comment type="caution">
    <text evidence="2">The sequence shown here is derived from an EMBL/GenBank/DDBJ whole genome shotgun (WGS) entry which is preliminary data.</text>
</comment>
<dbReference type="RefSeq" id="WP_198736816.1">
    <property type="nucleotide sequence ID" value="NZ_JAEIOT010000011.1"/>
</dbReference>
<gene>
    <name evidence="2" type="ORF">JDV76_09800</name>
</gene>
<dbReference type="EMBL" id="JAEIOT010000011">
    <property type="protein sequence ID" value="MBI9001256.1"/>
    <property type="molecule type" value="Genomic_DNA"/>
</dbReference>